<dbReference type="CDD" id="cd01998">
    <property type="entry name" value="MnmA_TRMU-like"/>
    <property type="match status" value="1"/>
</dbReference>
<feature type="domain" description="tRNA-specific 2-thiouridylase MnmA-like central" evidence="11">
    <location>
        <begin position="341"/>
        <end position="386"/>
    </location>
</feature>
<feature type="domain" description="tRNA-specific 2-thiouridylase MnmA-like C-terminal" evidence="10">
    <location>
        <begin position="402"/>
        <end position="475"/>
    </location>
</feature>
<dbReference type="InterPro" id="IPR004506">
    <property type="entry name" value="MnmA-like"/>
</dbReference>
<dbReference type="GO" id="GO:0005737">
    <property type="term" value="C:cytoplasm"/>
    <property type="evidence" value="ECO:0007669"/>
    <property type="project" value="UniProtKB-SubCell"/>
</dbReference>
<reference evidence="12" key="1">
    <citation type="submission" date="2020-10" db="EMBL/GenBank/DDBJ databases">
        <authorList>
            <person name="Gilroy R."/>
        </authorList>
    </citation>
    <scope>NUCLEOTIDE SEQUENCE</scope>
    <source>
        <strain evidence="12">B1-3475</strain>
    </source>
</reference>
<dbReference type="Gene3D" id="2.40.30.10">
    <property type="entry name" value="Translation factors"/>
    <property type="match status" value="1"/>
</dbReference>
<keyword evidence="2 9" id="KW-0808">Transferase</keyword>
<organism evidence="12 13">
    <name type="scientific">Candidatus Cryptobacteroides intestinigallinarum</name>
    <dbReference type="NCBI Taxonomy" id="2840767"/>
    <lineage>
        <taxon>Bacteria</taxon>
        <taxon>Pseudomonadati</taxon>
        <taxon>Bacteroidota</taxon>
        <taxon>Bacteroidia</taxon>
        <taxon>Bacteroidales</taxon>
        <taxon>Candidatus Cryptobacteroides</taxon>
    </lineage>
</organism>
<dbReference type="GO" id="GO:0005524">
    <property type="term" value="F:ATP binding"/>
    <property type="evidence" value="ECO:0007669"/>
    <property type="project" value="UniProtKB-KW"/>
</dbReference>
<dbReference type="FunFam" id="3.40.50.620:FF:000115">
    <property type="entry name" value="tRNA-specific 2-thiouridylase MnmA"/>
    <property type="match status" value="1"/>
</dbReference>
<comment type="subcellular location">
    <subcellularLocation>
        <location evidence="9">Cytoplasm</location>
    </subcellularLocation>
</comment>
<feature type="binding site" evidence="9">
    <location>
        <begin position="6"/>
        <end position="13"/>
    </location>
    <ligand>
        <name>ATP</name>
        <dbReference type="ChEBI" id="CHEBI:30616"/>
    </ligand>
</feature>
<dbReference type="Pfam" id="PF20259">
    <property type="entry name" value="tRNA_Me_trans_M"/>
    <property type="match status" value="1"/>
</dbReference>
<comment type="caution">
    <text evidence="12">The sequence shown here is derived from an EMBL/GenBank/DDBJ whole genome shotgun (WGS) entry which is preliminary data.</text>
</comment>
<feature type="region of interest" description="Interaction with tRNA" evidence="9">
    <location>
        <begin position="427"/>
        <end position="428"/>
    </location>
</feature>
<comment type="function">
    <text evidence="9">Catalyzes the 2-thiolation of uridine at the wobble position (U34) of tRNA, leading to the formation of s(2)U34.</text>
</comment>
<evidence type="ECO:0000259" key="11">
    <source>
        <dbReference type="Pfam" id="PF20259"/>
    </source>
</evidence>
<feature type="region of interest" description="Interaction with tRNA" evidence="9">
    <location>
        <begin position="150"/>
        <end position="152"/>
    </location>
</feature>
<dbReference type="NCBIfam" id="NF001138">
    <property type="entry name" value="PRK00143.1"/>
    <property type="match status" value="1"/>
</dbReference>
<name>A0A9D9MYC1_9BACT</name>
<reference evidence="12" key="2">
    <citation type="journal article" date="2021" name="PeerJ">
        <title>Extensive microbial diversity within the chicken gut microbiome revealed by metagenomics and culture.</title>
        <authorList>
            <person name="Gilroy R."/>
            <person name="Ravi A."/>
            <person name="Getino M."/>
            <person name="Pursley I."/>
            <person name="Horton D.L."/>
            <person name="Alikhan N.F."/>
            <person name="Baker D."/>
            <person name="Gharbi K."/>
            <person name="Hall N."/>
            <person name="Watson M."/>
            <person name="Adriaenssens E.M."/>
            <person name="Foster-Nyarko E."/>
            <person name="Jarju S."/>
            <person name="Secka A."/>
            <person name="Antonio M."/>
            <person name="Oren A."/>
            <person name="Chaudhuri R.R."/>
            <person name="La Ragione R."/>
            <person name="Hildebrand F."/>
            <person name="Pallen M.J."/>
        </authorList>
    </citation>
    <scope>NUCLEOTIDE SEQUENCE</scope>
    <source>
        <strain evidence="12">B1-3475</strain>
    </source>
</reference>
<feature type="binding site" evidence="9">
    <location>
        <position position="123"/>
    </location>
    <ligand>
        <name>ATP</name>
        <dbReference type="ChEBI" id="CHEBI:30616"/>
    </ligand>
</feature>
<sequence>MKVCIGLSGGVDSSVAALLLKKAGHDVFALFMQNWHDTTGTLHGDCEWEEDRFVAEMVARKIGIPFYFVDLSDEYRKRVVDYMFDEYSKGRTPNPDVLCNREIKFDAFMKCAMKLGADYVATGHYCRKDEIKGPDGSPVYRIFAGTDPNKDQSYFLCQLTQEQLSRALFPIGDIEKPEVRRIAHEADLPSADKKDSQGICFVGKVDLPTFLQQQLKPHEGDIVEVYDAFYDADPQYNFIKTTLNSLKKDSYDGDVQLVTDYISDAKTDATSGRTVKGNPQHEGGCIGETEFSREKIAALDDSSFERLSEPVTYGGIRFETETYRSGKHHVKKTRYKDNPFGKIIGKHDGAQFYTIGQRKGLNAGGHKDSVFVIQTDIQTNTIYVGEGHHHKGLSRSCLRILPEEIHWIREDLAMKPGEIRRFRVRIRYRQPLQDAFLIRRDNGMFILFDEPQRGITPGQFAVWYDDDQMIGSGVISR</sequence>
<feature type="active site" description="Nucleophile" evidence="9">
    <location>
        <position position="99"/>
    </location>
</feature>
<comment type="similarity">
    <text evidence="9">Belongs to the MnmA/TRMU family.</text>
</comment>
<feature type="active site" description="Cysteine persulfide intermediate" evidence="9">
    <location>
        <position position="200"/>
    </location>
</feature>
<dbReference type="PANTHER" id="PTHR11933:SF5">
    <property type="entry name" value="MITOCHONDRIAL TRNA-SPECIFIC 2-THIOURIDYLASE 1"/>
    <property type="match status" value="1"/>
</dbReference>
<evidence type="ECO:0000313" key="12">
    <source>
        <dbReference type="EMBL" id="MBO8454907.1"/>
    </source>
</evidence>
<dbReference type="HAMAP" id="MF_00144">
    <property type="entry name" value="tRNA_thiouridyl_MnmA"/>
    <property type="match status" value="1"/>
</dbReference>
<comment type="catalytic activity">
    <reaction evidence="8 9">
        <text>S-sulfanyl-L-cysteinyl-[protein] + uridine(34) in tRNA + AH2 + ATP = 2-thiouridine(34) in tRNA + L-cysteinyl-[protein] + A + AMP + diphosphate + H(+)</text>
        <dbReference type="Rhea" id="RHEA:47032"/>
        <dbReference type="Rhea" id="RHEA-COMP:10131"/>
        <dbReference type="Rhea" id="RHEA-COMP:11726"/>
        <dbReference type="Rhea" id="RHEA-COMP:11727"/>
        <dbReference type="Rhea" id="RHEA-COMP:11728"/>
        <dbReference type="ChEBI" id="CHEBI:13193"/>
        <dbReference type="ChEBI" id="CHEBI:15378"/>
        <dbReference type="ChEBI" id="CHEBI:17499"/>
        <dbReference type="ChEBI" id="CHEBI:29950"/>
        <dbReference type="ChEBI" id="CHEBI:30616"/>
        <dbReference type="ChEBI" id="CHEBI:33019"/>
        <dbReference type="ChEBI" id="CHEBI:61963"/>
        <dbReference type="ChEBI" id="CHEBI:65315"/>
        <dbReference type="ChEBI" id="CHEBI:87170"/>
        <dbReference type="ChEBI" id="CHEBI:456215"/>
        <dbReference type="EC" id="2.8.1.13"/>
    </reaction>
</comment>
<evidence type="ECO:0000256" key="1">
    <source>
        <dbReference type="ARBA" id="ARBA00022555"/>
    </source>
</evidence>
<dbReference type="Pfam" id="PF03054">
    <property type="entry name" value="tRNA_Me_trans"/>
    <property type="match status" value="1"/>
</dbReference>
<dbReference type="GO" id="GO:0103016">
    <property type="term" value="F:tRNA-uridine 2-sulfurtransferase activity"/>
    <property type="evidence" value="ECO:0007669"/>
    <property type="project" value="UniProtKB-EC"/>
</dbReference>
<accession>A0A9D9MYC1</accession>
<evidence type="ECO:0000256" key="7">
    <source>
        <dbReference type="ARBA" id="ARBA00023157"/>
    </source>
</evidence>
<gene>
    <name evidence="9 12" type="primary">mnmA</name>
    <name evidence="12" type="ORF">IAC08_00685</name>
</gene>
<dbReference type="InterPro" id="IPR014729">
    <property type="entry name" value="Rossmann-like_a/b/a_fold"/>
</dbReference>
<comment type="caution">
    <text evidence="9">Lacks conserved residue(s) required for the propagation of feature annotation.</text>
</comment>
<evidence type="ECO:0000259" key="10">
    <source>
        <dbReference type="Pfam" id="PF20258"/>
    </source>
</evidence>
<feature type="binding site" evidence="9">
    <location>
        <position position="32"/>
    </location>
    <ligand>
        <name>ATP</name>
        <dbReference type="ChEBI" id="CHEBI:30616"/>
    </ligand>
</feature>
<evidence type="ECO:0000256" key="4">
    <source>
        <dbReference type="ARBA" id="ARBA00022741"/>
    </source>
</evidence>
<proteinExistence type="inferred from homology"/>
<keyword evidence="1 9" id="KW-0820">tRNA-binding</keyword>
<keyword evidence="9" id="KW-0963">Cytoplasm</keyword>
<feature type="region of interest" description="Interaction with target base in tRNA" evidence="9">
    <location>
        <begin position="94"/>
        <end position="96"/>
    </location>
</feature>
<evidence type="ECO:0000313" key="13">
    <source>
        <dbReference type="Proteomes" id="UP000823617"/>
    </source>
</evidence>
<dbReference type="PANTHER" id="PTHR11933">
    <property type="entry name" value="TRNA 5-METHYLAMINOMETHYL-2-THIOURIDYLATE -METHYLTRANSFERASE"/>
    <property type="match status" value="1"/>
</dbReference>
<feature type="site" description="Interaction with tRNA" evidence="9">
    <location>
        <position position="459"/>
    </location>
</feature>
<dbReference type="SUPFAM" id="SSF52402">
    <property type="entry name" value="Adenine nucleotide alpha hydrolases-like"/>
    <property type="match status" value="1"/>
</dbReference>
<feature type="site" description="Interaction with tRNA" evidence="9">
    <location>
        <position position="124"/>
    </location>
</feature>
<evidence type="ECO:0000256" key="9">
    <source>
        <dbReference type="HAMAP-Rule" id="MF_00144"/>
    </source>
</evidence>
<dbReference type="GO" id="GO:0002143">
    <property type="term" value="P:tRNA wobble position uridine thiolation"/>
    <property type="evidence" value="ECO:0007669"/>
    <property type="project" value="TreeGrafter"/>
</dbReference>
<evidence type="ECO:0000256" key="3">
    <source>
        <dbReference type="ARBA" id="ARBA00022694"/>
    </source>
</evidence>
<dbReference type="InterPro" id="IPR046885">
    <property type="entry name" value="MnmA-like_C"/>
</dbReference>
<dbReference type="Gene3D" id="3.40.50.620">
    <property type="entry name" value="HUPs"/>
    <property type="match status" value="1"/>
</dbReference>
<keyword evidence="4 9" id="KW-0547">Nucleotide-binding</keyword>
<dbReference type="AlphaFoldDB" id="A0A9D9MYC1"/>
<dbReference type="InterPro" id="IPR046884">
    <property type="entry name" value="MnmA-like_central"/>
</dbReference>
<evidence type="ECO:0000256" key="2">
    <source>
        <dbReference type="ARBA" id="ARBA00022679"/>
    </source>
</evidence>
<protein>
    <recommendedName>
        <fullName evidence="9">tRNA-specific 2-thiouridylase MnmA</fullName>
        <ecNumber evidence="9">2.8.1.13</ecNumber>
    </recommendedName>
</protein>
<keyword evidence="7" id="KW-1015">Disulfide bond</keyword>
<keyword evidence="3 9" id="KW-0819">tRNA processing</keyword>
<dbReference type="Gene3D" id="2.30.30.280">
    <property type="entry name" value="Adenine nucleotide alpha hydrolases-like domains"/>
    <property type="match status" value="1"/>
</dbReference>
<evidence type="ECO:0000256" key="6">
    <source>
        <dbReference type="ARBA" id="ARBA00022884"/>
    </source>
</evidence>
<dbReference type="Proteomes" id="UP000823617">
    <property type="component" value="Unassembled WGS sequence"/>
</dbReference>
<evidence type="ECO:0000256" key="5">
    <source>
        <dbReference type="ARBA" id="ARBA00022840"/>
    </source>
</evidence>
<dbReference type="GO" id="GO:0000049">
    <property type="term" value="F:tRNA binding"/>
    <property type="evidence" value="ECO:0007669"/>
    <property type="project" value="UniProtKB-KW"/>
</dbReference>
<dbReference type="EC" id="2.8.1.13" evidence="9"/>
<dbReference type="NCBIfam" id="TIGR00420">
    <property type="entry name" value="trmU"/>
    <property type="match status" value="1"/>
</dbReference>
<dbReference type="EMBL" id="JADIMK010000007">
    <property type="protein sequence ID" value="MBO8454907.1"/>
    <property type="molecule type" value="Genomic_DNA"/>
</dbReference>
<keyword evidence="6 9" id="KW-0694">RNA-binding</keyword>
<dbReference type="InterPro" id="IPR023382">
    <property type="entry name" value="MnmA-like_central_sf"/>
</dbReference>
<keyword evidence="5 9" id="KW-0067">ATP-binding</keyword>
<evidence type="ECO:0000256" key="8">
    <source>
        <dbReference type="ARBA" id="ARBA00051542"/>
    </source>
</evidence>
<dbReference type="Pfam" id="PF20258">
    <property type="entry name" value="tRNA_Me_trans_C"/>
    <property type="match status" value="1"/>
</dbReference>